<dbReference type="Gene3D" id="2.70.70.10">
    <property type="entry name" value="Glucose Permease (Domain IIA)"/>
    <property type="match status" value="1"/>
</dbReference>
<dbReference type="InterPro" id="IPR011055">
    <property type="entry name" value="Dup_hybrid_motif"/>
</dbReference>
<reference evidence="4" key="1">
    <citation type="submission" date="2020-10" db="EMBL/GenBank/DDBJ databases">
        <authorList>
            <person name="Gilroy R."/>
        </authorList>
    </citation>
    <scope>NUCLEOTIDE SEQUENCE</scope>
    <source>
        <strain evidence="4">B1-3475</strain>
    </source>
</reference>
<evidence type="ECO:0000256" key="2">
    <source>
        <dbReference type="SAM" id="Phobius"/>
    </source>
</evidence>
<sequence length="287" mass="32060">MAQQKKEKKTVRFRLSLLDDQTHEKLWDMRFSRTGFLVTVISVIVLFTLTIFSITAFTPIRTFIPGYPDAHSKRAAILNAMKIDSLEAVISTWYLYSENLRRVIDGKQPVKIDSLLAGRKKGESGAADGRNAMQRAGKQDSILRATVLQEEKFELSESGKRKLPIEGMHFFTPLKGVISQGFDPIIHPYIDITAPANSVVMAVLDGTVIFSGWNDEAGYTIQIQHDNDIVSTYKHNQKLLKKTGDKVSAGSPIALVGNTGTLSTGDHLHFELWYKGEAVDPTKYINF</sequence>
<dbReference type="CDD" id="cd12797">
    <property type="entry name" value="M23_peptidase"/>
    <property type="match status" value="1"/>
</dbReference>
<dbReference type="EMBL" id="JADIMK010000097">
    <property type="protein sequence ID" value="MBO8456482.1"/>
    <property type="molecule type" value="Genomic_DNA"/>
</dbReference>
<keyword evidence="2" id="KW-0812">Transmembrane</keyword>
<keyword evidence="2" id="KW-0472">Membrane</keyword>
<reference evidence="4" key="2">
    <citation type="journal article" date="2021" name="PeerJ">
        <title>Extensive microbial diversity within the chicken gut microbiome revealed by metagenomics and culture.</title>
        <authorList>
            <person name="Gilroy R."/>
            <person name="Ravi A."/>
            <person name="Getino M."/>
            <person name="Pursley I."/>
            <person name="Horton D.L."/>
            <person name="Alikhan N.F."/>
            <person name="Baker D."/>
            <person name="Gharbi K."/>
            <person name="Hall N."/>
            <person name="Watson M."/>
            <person name="Adriaenssens E.M."/>
            <person name="Foster-Nyarko E."/>
            <person name="Jarju S."/>
            <person name="Secka A."/>
            <person name="Antonio M."/>
            <person name="Oren A."/>
            <person name="Chaudhuri R.R."/>
            <person name="La Ragione R."/>
            <person name="Hildebrand F."/>
            <person name="Pallen M.J."/>
        </authorList>
    </citation>
    <scope>NUCLEOTIDE SEQUENCE</scope>
    <source>
        <strain evidence="4">B1-3475</strain>
    </source>
</reference>
<dbReference type="SUPFAM" id="SSF51261">
    <property type="entry name" value="Duplicated hybrid motif"/>
    <property type="match status" value="1"/>
</dbReference>
<dbReference type="InterPro" id="IPR016047">
    <property type="entry name" value="M23ase_b-sheet_dom"/>
</dbReference>
<dbReference type="PANTHER" id="PTHR21666:SF289">
    <property type="entry name" value="L-ALA--D-GLU ENDOPEPTIDASE"/>
    <property type="match status" value="1"/>
</dbReference>
<protein>
    <submittedName>
        <fullName evidence="4">M23 family metallopeptidase</fullName>
    </submittedName>
</protein>
<evidence type="ECO:0000313" key="5">
    <source>
        <dbReference type="Proteomes" id="UP000823617"/>
    </source>
</evidence>
<keyword evidence="2" id="KW-1133">Transmembrane helix</keyword>
<dbReference type="AlphaFoldDB" id="A0A9D9N131"/>
<gene>
    <name evidence="4" type="ORF">IAC08_08825</name>
</gene>
<proteinExistence type="predicted"/>
<evidence type="ECO:0000259" key="3">
    <source>
        <dbReference type="Pfam" id="PF01551"/>
    </source>
</evidence>
<accession>A0A9D9N131</accession>
<evidence type="ECO:0000256" key="1">
    <source>
        <dbReference type="ARBA" id="ARBA00022729"/>
    </source>
</evidence>
<comment type="caution">
    <text evidence="4">The sequence shown here is derived from an EMBL/GenBank/DDBJ whole genome shotgun (WGS) entry which is preliminary data.</text>
</comment>
<dbReference type="Proteomes" id="UP000823617">
    <property type="component" value="Unassembled WGS sequence"/>
</dbReference>
<dbReference type="GO" id="GO:0004222">
    <property type="term" value="F:metalloendopeptidase activity"/>
    <property type="evidence" value="ECO:0007669"/>
    <property type="project" value="TreeGrafter"/>
</dbReference>
<keyword evidence="1" id="KW-0732">Signal</keyword>
<name>A0A9D9N131_9BACT</name>
<evidence type="ECO:0000313" key="4">
    <source>
        <dbReference type="EMBL" id="MBO8456482.1"/>
    </source>
</evidence>
<feature type="domain" description="M23ase beta-sheet core" evidence="3">
    <location>
        <begin position="187"/>
        <end position="281"/>
    </location>
</feature>
<dbReference type="PANTHER" id="PTHR21666">
    <property type="entry name" value="PEPTIDASE-RELATED"/>
    <property type="match status" value="1"/>
</dbReference>
<dbReference type="InterPro" id="IPR050570">
    <property type="entry name" value="Cell_wall_metabolism_enzyme"/>
</dbReference>
<feature type="transmembrane region" description="Helical" evidence="2">
    <location>
        <begin position="35"/>
        <end position="57"/>
    </location>
</feature>
<organism evidence="4 5">
    <name type="scientific">Candidatus Cryptobacteroides intestinigallinarum</name>
    <dbReference type="NCBI Taxonomy" id="2840767"/>
    <lineage>
        <taxon>Bacteria</taxon>
        <taxon>Pseudomonadati</taxon>
        <taxon>Bacteroidota</taxon>
        <taxon>Bacteroidia</taxon>
        <taxon>Bacteroidales</taxon>
        <taxon>Candidatus Cryptobacteroides</taxon>
    </lineage>
</organism>
<dbReference type="Pfam" id="PF01551">
    <property type="entry name" value="Peptidase_M23"/>
    <property type="match status" value="1"/>
</dbReference>